<gene>
    <name evidence="3" type="ORF">E7Z75_05715</name>
</gene>
<dbReference type="InterPro" id="IPR050769">
    <property type="entry name" value="NAT_camello-type"/>
</dbReference>
<dbReference type="Gene3D" id="3.40.630.30">
    <property type="match status" value="1"/>
</dbReference>
<dbReference type="PROSITE" id="PS51186">
    <property type="entry name" value="GNAT"/>
    <property type="match status" value="1"/>
</dbReference>
<evidence type="ECO:0000259" key="2">
    <source>
        <dbReference type="PROSITE" id="PS51186"/>
    </source>
</evidence>
<evidence type="ECO:0000313" key="3">
    <source>
        <dbReference type="EMBL" id="MBE6512618.1"/>
    </source>
</evidence>
<evidence type="ECO:0000313" key="4">
    <source>
        <dbReference type="Proteomes" id="UP000732619"/>
    </source>
</evidence>
<proteinExistence type="predicted"/>
<feature type="domain" description="N-acetyltransferase" evidence="2">
    <location>
        <begin position="13"/>
        <end position="167"/>
    </location>
</feature>
<protein>
    <submittedName>
        <fullName evidence="3">GNAT family N-acetyltransferase</fullName>
    </submittedName>
</protein>
<reference evidence="3" key="1">
    <citation type="submission" date="2019-04" db="EMBL/GenBank/DDBJ databases">
        <title>Evolution of Biomass-Degrading Anaerobic Consortia Revealed by Metagenomics.</title>
        <authorList>
            <person name="Peng X."/>
        </authorList>
    </citation>
    <scope>NUCLEOTIDE SEQUENCE</scope>
    <source>
        <strain evidence="3">SIG14</strain>
    </source>
</reference>
<dbReference type="SUPFAM" id="SSF55729">
    <property type="entry name" value="Acyl-CoA N-acyltransferases (Nat)"/>
    <property type="match status" value="1"/>
</dbReference>
<dbReference type="InterPro" id="IPR016181">
    <property type="entry name" value="Acyl_CoA_acyltransferase"/>
</dbReference>
<dbReference type="EMBL" id="SUTG01000023">
    <property type="protein sequence ID" value="MBE6512618.1"/>
    <property type="molecule type" value="Genomic_DNA"/>
</dbReference>
<accession>A0A8T3VW02</accession>
<dbReference type="AlphaFoldDB" id="A0A8T3VW02"/>
<dbReference type="Pfam" id="PF00583">
    <property type="entry name" value="Acetyltransf_1"/>
    <property type="match status" value="1"/>
</dbReference>
<dbReference type="PANTHER" id="PTHR13947">
    <property type="entry name" value="GNAT FAMILY N-ACETYLTRANSFERASE"/>
    <property type="match status" value="1"/>
</dbReference>
<sequence>MDIVIKEILNDADEIETVQKFLYEQIRIVYDIGPTPKFHYDIDGLDEYYILPKRNCFFAAYDGDKIVATAGIRAYDRDFEFFREQYTEENTASIWRLMVDKNYRRNGIARILVKHMEEFAKKAGYKQIYLHTHRYLDSGLPFWKSQGFVITVEEDDYDETSHMIKII</sequence>
<name>A0A8T3VW02_METOL</name>
<dbReference type="PANTHER" id="PTHR13947:SF37">
    <property type="entry name" value="LD18367P"/>
    <property type="match status" value="1"/>
</dbReference>
<keyword evidence="1" id="KW-0808">Transferase</keyword>
<evidence type="ECO:0000256" key="1">
    <source>
        <dbReference type="ARBA" id="ARBA00022679"/>
    </source>
</evidence>
<comment type="caution">
    <text evidence="3">The sequence shown here is derived from an EMBL/GenBank/DDBJ whole genome shotgun (WGS) entry which is preliminary data.</text>
</comment>
<dbReference type="CDD" id="cd04301">
    <property type="entry name" value="NAT_SF"/>
    <property type="match status" value="1"/>
</dbReference>
<dbReference type="GO" id="GO:0008080">
    <property type="term" value="F:N-acetyltransferase activity"/>
    <property type="evidence" value="ECO:0007669"/>
    <property type="project" value="InterPro"/>
</dbReference>
<dbReference type="Proteomes" id="UP000732619">
    <property type="component" value="Unassembled WGS sequence"/>
</dbReference>
<dbReference type="InterPro" id="IPR000182">
    <property type="entry name" value="GNAT_dom"/>
</dbReference>
<organism evidence="3 4">
    <name type="scientific">Methanobrevibacter olleyae</name>
    <dbReference type="NCBI Taxonomy" id="294671"/>
    <lineage>
        <taxon>Archaea</taxon>
        <taxon>Methanobacteriati</taxon>
        <taxon>Methanobacteriota</taxon>
        <taxon>Methanomada group</taxon>
        <taxon>Methanobacteria</taxon>
        <taxon>Methanobacteriales</taxon>
        <taxon>Methanobacteriaceae</taxon>
        <taxon>Methanobrevibacter</taxon>
    </lineage>
</organism>